<sequence length="224" mass="25502">MCYVKLGAKSLDTSGRGIPFKFYTAYYLSFYSRRRAKTLRDLLEGIKAADKNTLFHHLFHTIRSKHLIPPKYTNDFAHWVGEEVGDEELAAALSDISGAEPATIEDIRREIVEILEPHADDRAGRSEFVFVAMEPVVVETNYVANTLGEFLDMLEVVPGESIVYHFVTRRVLDGAGRNDFSTWLEKNFGLAEVAESLSRIDPLMYNSEEALRGDILKTLRRWLL</sequence>
<organism evidence="1 2">
    <name type="scientific">Pyrobaculum arsenaticum</name>
    <dbReference type="NCBI Taxonomy" id="121277"/>
    <lineage>
        <taxon>Archaea</taxon>
        <taxon>Thermoproteota</taxon>
        <taxon>Thermoprotei</taxon>
        <taxon>Thermoproteales</taxon>
        <taxon>Thermoproteaceae</taxon>
        <taxon>Pyrobaculum</taxon>
    </lineage>
</organism>
<accession>A0A7L4P711</accession>
<evidence type="ECO:0000313" key="1">
    <source>
        <dbReference type="EMBL" id="NYR14875.1"/>
    </source>
</evidence>
<dbReference type="Pfam" id="PF19027">
    <property type="entry name" value="DUF5752"/>
    <property type="match status" value="1"/>
</dbReference>
<keyword evidence="2" id="KW-1185">Reference proteome</keyword>
<dbReference type="OMA" id="IFYHFID"/>
<dbReference type="EMBL" id="JAAVJF010000001">
    <property type="protein sequence ID" value="NYR14875.1"/>
    <property type="molecule type" value="Genomic_DNA"/>
</dbReference>
<name>A0A7L4P711_9CREN</name>
<proteinExistence type="predicted"/>
<protein>
    <submittedName>
        <fullName evidence="1">Uncharacterized protein</fullName>
    </submittedName>
</protein>
<dbReference type="RefSeq" id="WP_011900094.1">
    <property type="nucleotide sequence ID" value="NZ_JAAVJF010000001.1"/>
</dbReference>
<gene>
    <name evidence="1" type="ORF">HC235_02645</name>
</gene>
<reference evidence="1 2" key="1">
    <citation type="journal article" date="2020" name="Nat. Commun.">
        <title>The structures of two archaeal type IV pili illuminate evolutionary relationships.</title>
        <authorList>
            <person name="Wang F."/>
            <person name="Baquero D.P."/>
            <person name="Su Z."/>
            <person name="Beltran L.C."/>
            <person name="Prangishvili D."/>
            <person name="Krupovic M."/>
            <person name="Egelman E.H."/>
        </authorList>
    </citation>
    <scope>NUCLEOTIDE SEQUENCE [LARGE SCALE GENOMIC DNA]</scope>
    <source>
        <strain evidence="1 2">2GA</strain>
    </source>
</reference>
<comment type="caution">
    <text evidence="1">The sequence shown here is derived from an EMBL/GenBank/DDBJ whole genome shotgun (WGS) entry which is preliminary data.</text>
</comment>
<dbReference type="GeneID" id="5056344"/>
<dbReference type="InterPro" id="IPR044036">
    <property type="entry name" value="DUF5752"/>
</dbReference>
<dbReference type="AlphaFoldDB" id="A0A7L4P711"/>
<evidence type="ECO:0000313" key="2">
    <source>
        <dbReference type="Proteomes" id="UP000554766"/>
    </source>
</evidence>
<dbReference type="Proteomes" id="UP000554766">
    <property type="component" value="Unassembled WGS sequence"/>
</dbReference>